<keyword evidence="2" id="KW-1185">Reference proteome</keyword>
<reference evidence="1 2" key="1">
    <citation type="submission" date="2020-10" db="EMBL/GenBank/DDBJ databases">
        <title>ChiBAC.</title>
        <authorList>
            <person name="Zenner C."/>
            <person name="Hitch T.C.A."/>
            <person name="Clavel T."/>
        </authorList>
    </citation>
    <scope>NUCLEOTIDE SEQUENCE [LARGE SCALE GENOMIC DNA]</scope>
    <source>
        <strain evidence="1 2">DSM 107456</strain>
    </source>
</reference>
<evidence type="ECO:0000313" key="2">
    <source>
        <dbReference type="Proteomes" id="UP000806211"/>
    </source>
</evidence>
<sequence>MRKLNTSDIFNFCRLVKATDAREQLRSIVTAVAKKKDGGEPVDVTQVGVDGVLAVIEAAVEPKAEALVYKFLAGPLECTAEDVAAMELDALLHALKEIAEANNLTTFFGSVSGILGKD</sequence>
<proteinExistence type="predicted"/>
<organism evidence="1 2">
    <name type="scientific">Pseudoflavonifractor gallinarum</name>
    <dbReference type="NCBI Taxonomy" id="2779352"/>
    <lineage>
        <taxon>Bacteria</taxon>
        <taxon>Bacillati</taxon>
        <taxon>Bacillota</taxon>
        <taxon>Clostridia</taxon>
        <taxon>Eubacteriales</taxon>
        <taxon>Oscillospiraceae</taxon>
        <taxon>Pseudoflavonifractor</taxon>
    </lineage>
</organism>
<protein>
    <submittedName>
        <fullName evidence="1">Uncharacterized protein</fullName>
    </submittedName>
</protein>
<name>A0ABR9R9M9_9FIRM</name>
<accession>A0ABR9R9M9</accession>
<dbReference type="EMBL" id="JADCKF010000003">
    <property type="protein sequence ID" value="MBE5055288.1"/>
    <property type="molecule type" value="Genomic_DNA"/>
</dbReference>
<gene>
    <name evidence="1" type="ORF">INF37_04655</name>
</gene>
<dbReference type="Proteomes" id="UP000806211">
    <property type="component" value="Unassembled WGS sequence"/>
</dbReference>
<dbReference type="RefSeq" id="WP_193536741.1">
    <property type="nucleotide sequence ID" value="NZ_JADCKF010000003.1"/>
</dbReference>
<evidence type="ECO:0000313" key="1">
    <source>
        <dbReference type="EMBL" id="MBE5055288.1"/>
    </source>
</evidence>
<comment type="caution">
    <text evidence="1">The sequence shown here is derived from an EMBL/GenBank/DDBJ whole genome shotgun (WGS) entry which is preliminary data.</text>
</comment>